<evidence type="ECO:0000256" key="1">
    <source>
        <dbReference type="ARBA" id="ARBA00001946"/>
    </source>
</evidence>
<organism evidence="8 9">
    <name type="scientific">Candidatus Woykebacteria bacterium GWB1_45_5</name>
    <dbReference type="NCBI Taxonomy" id="1802592"/>
    <lineage>
        <taxon>Bacteria</taxon>
        <taxon>Candidatus Woykeibacteriota</taxon>
    </lineage>
</organism>
<gene>
    <name evidence="8" type="ORF">A2126_03280</name>
</gene>
<comment type="caution">
    <text evidence="6">Lacks conserved residue(s) required for the propagation of feature annotation.</text>
</comment>
<evidence type="ECO:0000256" key="4">
    <source>
        <dbReference type="ARBA" id="ARBA00022679"/>
    </source>
</evidence>
<dbReference type="PROSITE" id="PS51374">
    <property type="entry name" value="NDPK_LIKE"/>
    <property type="match status" value="1"/>
</dbReference>
<sequence length="189" mass="21206">MLERTVVLVKPDGVKRGLVGEVLQRFERMSLKIVALKMMWASQNHLGEHYKNNNQYLKTLGEKTLATYKEYGKDAGEDLGTKDPLELGKMVRKWTIDYVGSGPVVAILLEGRHAMENVKSITGPTMPVKAPPGTIRGDLATDSAAYANAEKRGVENIVHVSGNKEEAKFEEKLWFHENEIYSYKRGDEV</sequence>
<dbReference type="GO" id="GO:0004550">
    <property type="term" value="F:nucleoside diphosphate kinase activity"/>
    <property type="evidence" value="ECO:0007669"/>
    <property type="project" value="UniProtKB-EC"/>
</dbReference>
<evidence type="ECO:0000313" key="9">
    <source>
        <dbReference type="Proteomes" id="UP000178493"/>
    </source>
</evidence>
<dbReference type="InterPro" id="IPR036850">
    <property type="entry name" value="NDK-like_dom_sf"/>
</dbReference>
<dbReference type="Gene3D" id="3.30.70.141">
    <property type="entry name" value="Nucleoside diphosphate kinase-like domain"/>
    <property type="match status" value="1"/>
</dbReference>
<comment type="similarity">
    <text evidence="2 6">Belongs to the NDK family.</text>
</comment>
<dbReference type="Proteomes" id="UP000178493">
    <property type="component" value="Unassembled WGS sequence"/>
</dbReference>
<comment type="caution">
    <text evidence="8">The sequence shown here is derived from an EMBL/GenBank/DDBJ whole genome shotgun (WGS) entry which is preliminary data.</text>
</comment>
<evidence type="ECO:0000313" key="8">
    <source>
        <dbReference type="EMBL" id="OGY22772.1"/>
    </source>
</evidence>
<evidence type="ECO:0000256" key="3">
    <source>
        <dbReference type="ARBA" id="ARBA00012966"/>
    </source>
</evidence>
<dbReference type="Pfam" id="PF00334">
    <property type="entry name" value="NDK"/>
    <property type="match status" value="2"/>
</dbReference>
<dbReference type="SMART" id="SM00562">
    <property type="entry name" value="NDK"/>
    <property type="match status" value="1"/>
</dbReference>
<dbReference type="EC" id="2.7.4.6" evidence="3"/>
<feature type="domain" description="Nucleoside diphosphate kinase-like" evidence="7">
    <location>
        <begin position="2"/>
        <end position="182"/>
    </location>
</feature>
<protein>
    <recommendedName>
        <fullName evidence="3">nucleoside-diphosphate kinase</fullName>
        <ecNumber evidence="3">2.7.4.6</ecNumber>
    </recommendedName>
</protein>
<evidence type="ECO:0000256" key="2">
    <source>
        <dbReference type="ARBA" id="ARBA00008142"/>
    </source>
</evidence>
<comment type="cofactor">
    <cofactor evidence="1">
        <name>Mg(2+)</name>
        <dbReference type="ChEBI" id="CHEBI:18420"/>
    </cofactor>
</comment>
<dbReference type="EMBL" id="MHCO01000043">
    <property type="protein sequence ID" value="OGY22772.1"/>
    <property type="molecule type" value="Genomic_DNA"/>
</dbReference>
<dbReference type="InterPro" id="IPR034907">
    <property type="entry name" value="NDK-like_dom"/>
</dbReference>
<reference evidence="8 9" key="1">
    <citation type="journal article" date="2016" name="Nat. Commun.">
        <title>Thousands of microbial genomes shed light on interconnected biogeochemical processes in an aquifer system.</title>
        <authorList>
            <person name="Anantharaman K."/>
            <person name="Brown C.T."/>
            <person name="Hug L.A."/>
            <person name="Sharon I."/>
            <person name="Castelle C.J."/>
            <person name="Probst A.J."/>
            <person name="Thomas B.C."/>
            <person name="Singh A."/>
            <person name="Wilkins M.J."/>
            <person name="Karaoz U."/>
            <person name="Brodie E.L."/>
            <person name="Williams K.H."/>
            <person name="Hubbard S.S."/>
            <person name="Banfield J.F."/>
        </authorList>
    </citation>
    <scope>NUCLEOTIDE SEQUENCE [LARGE SCALE GENOMIC DNA]</scope>
</reference>
<evidence type="ECO:0000256" key="5">
    <source>
        <dbReference type="ARBA" id="ARBA00022777"/>
    </source>
</evidence>
<name>A0A1G1W509_9BACT</name>
<evidence type="ECO:0000259" key="7">
    <source>
        <dbReference type="SMART" id="SM00562"/>
    </source>
</evidence>
<evidence type="ECO:0000256" key="6">
    <source>
        <dbReference type="PROSITE-ProRule" id="PRU00706"/>
    </source>
</evidence>
<proteinExistence type="inferred from homology"/>
<keyword evidence="4" id="KW-0808">Transferase</keyword>
<accession>A0A1G1W509</accession>
<dbReference type="SUPFAM" id="SSF54919">
    <property type="entry name" value="Nucleoside diphosphate kinase, NDK"/>
    <property type="match status" value="1"/>
</dbReference>
<dbReference type="AlphaFoldDB" id="A0A1G1W509"/>
<keyword evidence="5 8" id="KW-0418">Kinase</keyword>
<dbReference type="PANTHER" id="PTHR11349">
    <property type="entry name" value="NUCLEOSIDE DIPHOSPHATE KINASE"/>
    <property type="match status" value="1"/>
</dbReference>